<dbReference type="Proteomes" id="UP000032180">
    <property type="component" value="Chromosome 1"/>
</dbReference>
<organism evidence="1 2">
    <name type="scientific">Leersia perrieri</name>
    <dbReference type="NCBI Taxonomy" id="77586"/>
    <lineage>
        <taxon>Eukaryota</taxon>
        <taxon>Viridiplantae</taxon>
        <taxon>Streptophyta</taxon>
        <taxon>Embryophyta</taxon>
        <taxon>Tracheophyta</taxon>
        <taxon>Spermatophyta</taxon>
        <taxon>Magnoliopsida</taxon>
        <taxon>Liliopsida</taxon>
        <taxon>Poales</taxon>
        <taxon>Poaceae</taxon>
        <taxon>BOP clade</taxon>
        <taxon>Oryzoideae</taxon>
        <taxon>Oryzeae</taxon>
        <taxon>Oryzinae</taxon>
        <taxon>Leersia</taxon>
    </lineage>
</organism>
<accession>A0A0D9UYM1</accession>
<dbReference type="AlphaFoldDB" id="A0A0D9UYM1"/>
<reference evidence="1" key="3">
    <citation type="submission" date="2015-04" db="UniProtKB">
        <authorList>
            <consortium name="EnsemblPlants"/>
        </authorList>
    </citation>
    <scope>IDENTIFICATION</scope>
</reference>
<dbReference type="Gene3D" id="2.160.20.10">
    <property type="entry name" value="Single-stranded right-handed beta-helix, Pectin lyase-like"/>
    <property type="match status" value="1"/>
</dbReference>
<sequence>MGTCSTRRVVIEVGETQRPGLLLETGAGEIEADIVVAKDGTGTHRKIHDAIKAAPEHSHRRRVAW</sequence>
<keyword evidence="2" id="KW-1185">Reference proteome</keyword>
<protein>
    <submittedName>
        <fullName evidence="1">Uncharacterized protein</fullName>
    </submittedName>
</protein>
<evidence type="ECO:0000313" key="2">
    <source>
        <dbReference type="Proteomes" id="UP000032180"/>
    </source>
</evidence>
<dbReference type="HOGENOM" id="CLU_2852878_0_0_1"/>
<dbReference type="EnsemblPlants" id="LPERR01G07850.1">
    <property type="protein sequence ID" value="LPERR01G07850.1"/>
    <property type="gene ID" value="LPERR01G07850"/>
</dbReference>
<reference evidence="1 2" key="1">
    <citation type="submission" date="2012-08" db="EMBL/GenBank/DDBJ databases">
        <title>Oryza genome evolution.</title>
        <authorList>
            <person name="Wing R.A."/>
        </authorList>
    </citation>
    <scope>NUCLEOTIDE SEQUENCE</scope>
</reference>
<name>A0A0D9UYM1_9ORYZ</name>
<evidence type="ECO:0000313" key="1">
    <source>
        <dbReference type="EnsemblPlants" id="LPERR01G07850.1"/>
    </source>
</evidence>
<dbReference type="InterPro" id="IPR012334">
    <property type="entry name" value="Pectin_lyas_fold"/>
</dbReference>
<dbReference type="Gramene" id="LPERR01G07850.1">
    <property type="protein sequence ID" value="LPERR01G07850.1"/>
    <property type="gene ID" value="LPERR01G07850"/>
</dbReference>
<reference evidence="2" key="2">
    <citation type="submission" date="2013-12" db="EMBL/GenBank/DDBJ databases">
        <authorList>
            <person name="Yu Y."/>
            <person name="Lee S."/>
            <person name="de Baynast K."/>
            <person name="Wissotski M."/>
            <person name="Liu L."/>
            <person name="Talag J."/>
            <person name="Goicoechea J."/>
            <person name="Angelova A."/>
            <person name="Jetty R."/>
            <person name="Kudrna D."/>
            <person name="Golser W."/>
            <person name="Rivera L."/>
            <person name="Zhang J."/>
            <person name="Wing R."/>
        </authorList>
    </citation>
    <scope>NUCLEOTIDE SEQUENCE</scope>
</reference>
<proteinExistence type="predicted"/>